<feature type="domain" description="TMEM62 C-terminal" evidence="6">
    <location>
        <begin position="499"/>
        <end position="637"/>
    </location>
</feature>
<dbReference type="STRING" id="4829.A0A163JY78"/>
<keyword evidence="2" id="KW-1133">Transmembrane helix</keyword>
<keyword evidence="8" id="KW-1185">Reference proteome</keyword>
<dbReference type="Pfam" id="PF00149">
    <property type="entry name" value="Metallophos"/>
    <property type="match status" value="1"/>
</dbReference>
<feature type="transmembrane region" description="Helical" evidence="2">
    <location>
        <begin position="693"/>
        <end position="714"/>
    </location>
</feature>
<dbReference type="Proteomes" id="UP000078561">
    <property type="component" value="Unassembled WGS sequence"/>
</dbReference>
<protein>
    <submittedName>
        <fullName evidence="7">Uncharacterized protein</fullName>
    </submittedName>
</protein>
<dbReference type="InParanoid" id="A0A163JY78"/>
<sequence>MKQKIIAWACLVLTFFCSLRACHLYWSSTRELRSAELGWRPFRHSKMDLPQRSMDDDGDSYLGDQPTGLFYFTQISDLHISKYRAKGHTLHFLQFIQSVLPILRPEFVVVTGDLTDAKDHRRITSQQYLEEWKTYKRAIEQQPWTNTTWYDMRGNHDCFDLPSWQSKVNLYRTYGQSADRVAHGQGIYTWQHSPSYGDYQFVAIDACPKRGPSRPFNFFGYLTSNTMDRLANALLKPSNHTFFSHYPTTTMVFGVSSQGYTFRDLAKHYSVYFCGHLHRLIAGLGDVLQSYDSVTKTLELELGDMKDHGMYRIVAVDNDLISFVDARLPSAPSTQSNPASLIPLSADDKVEWPEQLPVAPVILITNPKDSRFAINHKEPLHRIQSSTHIRFLVFSDAAPEHLSFEILVDGKPVLYGDNLTSVPSLPSYVGDAKNPLWTIPWQPSAYRTGSHVLSIQATTANGLVGESTIVFRTDARRTKIGGGAGEWIISTHMSTLLQCITLLSIVTMLTLLLVSRFYSDSQVSHRLLVRLHRIDQQGHQPPIQRAILVGALRCLQLPSTQPSVWYATFCFLLALVTLPWFRAEFIPSGETPVDRFGTFYLYGMVFGQEWVPIADTWMYAAEQVCLDVGVFFVLFVAHSIPLQVTRCSGSQAAAPRSFIESPWFKGVEVVYWLWRVSELVALASFYGGVWPTLVQNILVLWMLFVGVTLGTALWTPENDAARWDSWSVIEGCSGCAKGATLVKAAATTTTFAADQGDCHVVDLEYKLGFSSSSGGSSASSTPFNRSPRTKNRKRSRRP</sequence>
<dbReference type="InterPro" id="IPR056230">
    <property type="entry name" value="TMEM62_C"/>
</dbReference>
<evidence type="ECO:0000313" key="7">
    <source>
        <dbReference type="EMBL" id="SAM03891.1"/>
    </source>
</evidence>
<keyword evidence="2" id="KW-0472">Membrane</keyword>
<name>A0A163JY78_ABSGL</name>
<evidence type="ECO:0000259" key="6">
    <source>
        <dbReference type="Pfam" id="PF24394"/>
    </source>
</evidence>
<evidence type="ECO:0000313" key="8">
    <source>
        <dbReference type="Proteomes" id="UP000078561"/>
    </source>
</evidence>
<feature type="compositionally biased region" description="Basic residues" evidence="1">
    <location>
        <begin position="787"/>
        <end position="798"/>
    </location>
</feature>
<dbReference type="OMA" id="PIADTWM"/>
<dbReference type="SUPFAM" id="SSF56300">
    <property type="entry name" value="Metallo-dependent phosphatases"/>
    <property type="match status" value="1"/>
</dbReference>
<dbReference type="AlphaFoldDB" id="A0A163JY78"/>
<dbReference type="GO" id="GO:0016787">
    <property type="term" value="F:hydrolase activity"/>
    <property type="evidence" value="ECO:0007669"/>
    <property type="project" value="InterPro"/>
</dbReference>
<feature type="domain" description="Calcineurin-like phosphoesterase" evidence="4">
    <location>
        <begin position="72"/>
        <end position="279"/>
    </location>
</feature>
<evidence type="ECO:0000259" key="4">
    <source>
        <dbReference type="Pfam" id="PF00149"/>
    </source>
</evidence>
<feature type="region of interest" description="Disordered" evidence="1">
    <location>
        <begin position="770"/>
        <end position="798"/>
    </location>
</feature>
<evidence type="ECO:0000256" key="2">
    <source>
        <dbReference type="SAM" id="Phobius"/>
    </source>
</evidence>
<dbReference type="InterPro" id="IPR056229">
    <property type="entry name" value="Ig_TMM62"/>
</dbReference>
<proteinExistence type="predicted"/>
<dbReference type="PANTHER" id="PTHR14795">
    <property type="entry name" value="HELICASE RELATED"/>
    <property type="match status" value="1"/>
</dbReference>
<dbReference type="OrthoDB" id="45365at2759"/>
<keyword evidence="2" id="KW-0812">Transmembrane</keyword>
<feature type="chain" id="PRO_5007843720" evidence="3">
    <location>
        <begin position="22"/>
        <end position="798"/>
    </location>
</feature>
<feature type="transmembrane region" description="Helical" evidence="2">
    <location>
        <begin position="563"/>
        <end position="581"/>
    </location>
</feature>
<dbReference type="Pfam" id="PF24394">
    <property type="entry name" value="TMEM62_C"/>
    <property type="match status" value="1"/>
</dbReference>
<dbReference type="Pfam" id="PF24384">
    <property type="entry name" value="Ig_TMM62"/>
    <property type="match status" value="1"/>
</dbReference>
<accession>A0A163JY78</accession>
<dbReference type="PANTHER" id="PTHR14795:SF0">
    <property type="entry name" value="TRANSMEMBRANE PROTEIN 62"/>
    <property type="match status" value="1"/>
</dbReference>
<evidence type="ECO:0000256" key="1">
    <source>
        <dbReference type="SAM" id="MobiDB-lite"/>
    </source>
</evidence>
<feature type="compositionally biased region" description="Low complexity" evidence="1">
    <location>
        <begin position="770"/>
        <end position="780"/>
    </location>
</feature>
<feature type="domain" description="TMEM62 Ig-like" evidence="5">
    <location>
        <begin position="359"/>
        <end position="468"/>
    </location>
</feature>
<evidence type="ECO:0000259" key="5">
    <source>
        <dbReference type="Pfam" id="PF24384"/>
    </source>
</evidence>
<feature type="signal peptide" evidence="3">
    <location>
        <begin position="1"/>
        <end position="21"/>
    </location>
</feature>
<organism evidence="7">
    <name type="scientific">Absidia glauca</name>
    <name type="common">Pin mould</name>
    <dbReference type="NCBI Taxonomy" id="4829"/>
    <lineage>
        <taxon>Eukaryota</taxon>
        <taxon>Fungi</taxon>
        <taxon>Fungi incertae sedis</taxon>
        <taxon>Mucoromycota</taxon>
        <taxon>Mucoromycotina</taxon>
        <taxon>Mucoromycetes</taxon>
        <taxon>Mucorales</taxon>
        <taxon>Cunninghamellaceae</taxon>
        <taxon>Absidia</taxon>
    </lineage>
</organism>
<dbReference type="InterPro" id="IPR004843">
    <property type="entry name" value="Calcineurin-like_PHP"/>
</dbReference>
<dbReference type="InterPro" id="IPR029052">
    <property type="entry name" value="Metallo-depent_PP-like"/>
</dbReference>
<gene>
    <name evidence="7" type="primary">ABSGL_09747.1 scaffold 11617</name>
</gene>
<dbReference type="EMBL" id="LT554307">
    <property type="protein sequence ID" value="SAM03891.1"/>
    <property type="molecule type" value="Genomic_DNA"/>
</dbReference>
<reference evidence="7" key="1">
    <citation type="submission" date="2016-04" db="EMBL/GenBank/DDBJ databases">
        <authorList>
            <person name="Evans L.H."/>
            <person name="Alamgir A."/>
            <person name="Owens N."/>
            <person name="Weber N.D."/>
            <person name="Virtaneva K."/>
            <person name="Barbian K."/>
            <person name="Babar A."/>
            <person name="Rosenke K."/>
        </authorList>
    </citation>
    <scope>NUCLEOTIDE SEQUENCE [LARGE SCALE GENOMIC DNA]</scope>
    <source>
        <strain evidence="7">CBS 101.48</strain>
    </source>
</reference>
<keyword evidence="3" id="KW-0732">Signal</keyword>
<dbReference type="Gene3D" id="3.60.21.10">
    <property type="match status" value="1"/>
</dbReference>
<evidence type="ECO:0000256" key="3">
    <source>
        <dbReference type="SAM" id="SignalP"/>
    </source>
</evidence>
<feature type="transmembrane region" description="Helical" evidence="2">
    <location>
        <begin position="500"/>
        <end position="518"/>
    </location>
</feature>